<gene>
    <name evidence="2" type="ORF">DENOEST_1089</name>
</gene>
<dbReference type="OrthoDB" id="5294844at2"/>
<dbReference type="InterPro" id="IPR050483">
    <property type="entry name" value="CoA-transferase_III_domain"/>
</dbReference>
<dbReference type="InterPro" id="IPR023606">
    <property type="entry name" value="CoA-Trfase_III_dom_1_sf"/>
</dbReference>
<dbReference type="SUPFAM" id="SSF89796">
    <property type="entry name" value="CoA-transferase family III (CaiB/BaiF)"/>
    <property type="match status" value="1"/>
</dbReference>
<dbReference type="InterPro" id="IPR044855">
    <property type="entry name" value="CoA-Trfase_III_dom3_sf"/>
</dbReference>
<accession>A0A6S6YKI4</accession>
<dbReference type="RefSeq" id="WP_145771899.1">
    <property type="nucleotide sequence ID" value="NZ_LR778301.1"/>
</dbReference>
<name>A0A6S6YKI4_9PROT</name>
<dbReference type="InterPro" id="IPR003673">
    <property type="entry name" value="CoA-Trfase_fam_III"/>
</dbReference>
<protein>
    <submittedName>
        <fullName evidence="2">CoA transferase</fullName>
    </submittedName>
</protein>
<sequence>MAGALSNVRVLDLSRVLAGPWATQTLADLGADVIKVERPGCGDDTRAWGPPYLKGENGLPTTESAYFLSTNRNKRSVAIDISLPDGQDIIRQLAANADILVENFKVGGLAQYGLSYEDVKKINPRIIYCSITGFGQDGPYASRAGYDFLIQGMGGLMSVTGDPNGDPQKVGVALTDVLTGLYTTVAALAALAHRERSGEGQHIDVALLDVEVACLANQAMNYLVGGTPPQRLGNMHPNIVPYQSFPTSNGDMILAIGNDGQFRRFCEVAGRPEWAEDERFRNNTKRVQHRDELVALIREVTSRLTTKEWVAALEKVGVPCGPINDIADVFDDPQVRHRGLHVQMKHPTAGVTPSVASPLRMTATPVEYRRAPPLLGEHSSEVLQDWLKMDDDTVNRLLREGVVSAG</sequence>
<dbReference type="Gene3D" id="3.40.50.10540">
    <property type="entry name" value="Crotonobetainyl-coa:carnitine coa-transferase, domain 1"/>
    <property type="match status" value="1"/>
</dbReference>
<organism evidence="2 3">
    <name type="scientific">Denitratisoma oestradiolicum</name>
    <dbReference type="NCBI Taxonomy" id="311182"/>
    <lineage>
        <taxon>Bacteria</taxon>
        <taxon>Pseudomonadati</taxon>
        <taxon>Pseudomonadota</taxon>
        <taxon>Betaproteobacteria</taxon>
        <taxon>Nitrosomonadales</taxon>
        <taxon>Sterolibacteriaceae</taxon>
        <taxon>Denitratisoma</taxon>
    </lineage>
</organism>
<dbReference type="AlphaFoldDB" id="A0A6S6YKI4"/>
<dbReference type="KEGG" id="doe:DENOEST_1089"/>
<reference evidence="2 3" key="1">
    <citation type="submission" date="2020-03" db="EMBL/GenBank/DDBJ databases">
        <authorList>
            <consortium name="Genoscope - CEA"/>
            <person name="William W."/>
        </authorList>
    </citation>
    <scope>NUCLEOTIDE SEQUENCE [LARGE SCALE GENOMIC DNA]</scope>
    <source>
        <strain evidence="3">DSM 16959</strain>
    </source>
</reference>
<evidence type="ECO:0000313" key="3">
    <source>
        <dbReference type="Proteomes" id="UP000515733"/>
    </source>
</evidence>
<evidence type="ECO:0000313" key="2">
    <source>
        <dbReference type="EMBL" id="CAB1368254.1"/>
    </source>
</evidence>
<dbReference type="Gene3D" id="3.30.1540.10">
    <property type="entry name" value="formyl-coa transferase, domain 3"/>
    <property type="match status" value="1"/>
</dbReference>
<dbReference type="Proteomes" id="UP000515733">
    <property type="component" value="Chromosome"/>
</dbReference>
<proteinExistence type="predicted"/>
<dbReference type="PANTHER" id="PTHR48207">
    <property type="entry name" value="SUCCINATE--HYDROXYMETHYLGLUTARATE COA-TRANSFERASE"/>
    <property type="match status" value="1"/>
</dbReference>
<evidence type="ECO:0000256" key="1">
    <source>
        <dbReference type="ARBA" id="ARBA00022679"/>
    </source>
</evidence>
<dbReference type="PANTHER" id="PTHR48207:SF3">
    <property type="entry name" value="SUCCINATE--HYDROXYMETHYLGLUTARATE COA-TRANSFERASE"/>
    <property type="match status" value="1"/>
</dbReference>
<keyword evidence="1 2" id="KW-0808">Transferase</keyword>
<dbReference type="EMBL" id="LR778301">
    <property type="protein sequence ID" value="CAB1368254.1"/>
    <property type="molecule type" value="Genomic_DNA"/>
</dbReference>
<keyword evidence="3" id="KW-1185">Reference proteome</keyword>
<dbReference type="GO" id="GO:0008410">
    <property type="term" value="F:CoA-transferase activity"/>
    <property type="evidence" value="ECO:0007669"/>
    <property type="project" value="TreeGrafter"/>
</dbReference>
<dbReference type="Pfam" id="PF02515">
    <property type="entry name" value="CoA_transf_3"/>
    <property type="match status" value="1"/>
</dbReference>